<keyword evidence="2" id="KW-1185">Reference proteome</keyword>
<protein>
    <submittedName>
        <fullName evidence="1">Type I-E CRISPR-associated protein Cas7/Cse4/CasC</fullName>
    </submittedName>
</protein>
<proteinExistence type="predicted"/>
<evidence type="ECO:0000313" key="2">
    <source>
        <dbReference type="Proteomes" id="UP000737113"/>
    </source>
</evidence>
<gene>
    <name evidence="1" type="primary">cas7e</name>
    <name evidence="1" type="ORF">HC757_11220</name>
</gene>
<reference evidence="1" key="1">
    <citation type="submission" date="2020-04" db="EMBL/GenBank/DDBJ databases">
        <title>Description of Shewanella salipaludis sp. nov., isolated from a salt marsh.</title>
        <authorList>
            <person name="Park S."/>
            <person name="Yoon J.-H."/>
        </authorList>
    </citation>
    <scope>NUCLEOTIDE SEQUENCE</scope>
    <source>
        <strain evidence="1">SHSM-M6</strain>
    </source>
</reference>
<dbReference type="RefSeq" id="WP_169564465.1">
    <property type="nucleotide sequence ID" value="NZ_JAAXYH010000007.1"/>
</dbReference>
<dbReference type="InterPro" id="IPR010148">
    <property type="entry name" value="CRISPR-assoc_prot_CT1975"/>
</dbReference>
<dbReference type="Pfam" id="PF09344">
    <property type="entry name" value="Cas_CT1975"/>
    <property type="match status" value="1"/>
</dbReference>
<organism evidence="1 2">
    <name type="scientific">Shewanella salipaludis</name>
    <dbReference type="NCBI Taxonomy" id="2723052"/>
    <lineage>
        <taxon>Bacteria</taxon>
        <taxon>Pseudomonadati</taxon>
        <taxon>Pseudomonadota</taxon>
        <taxon>Gammaproteobacteria</taxon>
        <taxon>Alteromonadales</taxon>
        <taxon>Shewanellaceae</taxon>
        <taxon>Shewanella</taxon>
    </lineage>
</organism>
<dbReference type="AlphaFoldDB" id="A0A972JN25"/>
<evidence type="ECO:0000313" key="1">
    <source>
        <dbReference type="EMBL" id="NMH65736.1"/>
    </source>
</evidence>
<dbReference type="NCBIfam" id="TIGR01869">
    <property type="entry name" value="casC_Cse4"/>
    <property type="match status" value="1"/>
</dbReference>
<name>A0A972JN25_9GAMM</name>
<sequence length="375" mass="41275">MTNTYTNTRIEYHILQSFPVTCLNRDDVGAPKTAIVGGVTRARVSSQCWKRQVRLALHEIGMVGGTRTKLIAGLIADACMRLDATQDQAVACGNKIEQIFIKKKEAKPKKGKADIEENDQPSSEGEKTDTLLFLSPNEVQIIAHAFREAGFDPDAVIKQKDAKKQAAELAQLIGQINEHIDALDIALFGRMVAQAASMNVEAAASFAHAISTHKVSNEVEFFTALDDLQEEPGSAHMGSLEFNSATYYRYISLDLGQLAQTMGEEDLKKAIAAFTQALFVAVPSARQTTQSGASPWEFARVMVRKGQRLQVPFETPVKAREGGYLQPSIDALRSYLDKKEKLAGSLFGKQEAYDWGENEDFSIDHLVAALQTHIR</sequence>
<comment type="caution">
    <text evidence="1">The sequence shown here is derived from an EMBL/GenBank/DDBJ whole genome shotgun (WGS) entry which is preliminary data.</text>
</comment>
<accession>A0A972JN25</accession>
<dbReference type="Proteomes" id="UP000737113">
    <property type="component" value="Unassembled WGS sequence"/>
</dbReference>
<dbReference type="EMBL" id="JAAXYH010000007">
    <property type="protein sequence ID" value="NMH65736.1"/>
    <property type="molecule type" value="Genomic_DNA"/>
</dbReference>